<accession>A0AB34PFB3</accession>
<dbReference type="EMBL" id="JQJC01000017">
    <property type="protein sequence ID" value="KGN94484.1"/>
    <property type="molecule type" value="Genomic_DNA"/>
</dbReference>
<protein>
    <submittedName>
        <fullName evidence="1">Uncharacterized protein</fullName>
    </submittedName>
</protein>
<gene>
    <name evidence="1" type="ORF">HQ38_05795</name>
</gene>
<proteinExistence type="predicted"/>
<comment type="caution">
    <text evidence="1">The sequence shown here is derived from an EMBL/GenBank/DDBJ whole genome shotgun (WGS) entry which is preliminary data.</text>
</comment>
<dbReference type="Proteomes" id="UP000030136">
    <property type="component" value="Unassembled WGS sequence"/>
</dbReference>
<name>A0AB34PFB3_9PORP</name>
<organism evidence="1 2">
    <name type="scientific">Porphyromonas crevioricanis</name>
    <dbReference type="NCBI Taxonomy" id="393921"/>
    <lineage>
        <taxon>Bacteria</taxon>
        <taxon>Pseudomonadati</taxon>
        <taxon>Bacteroidota</taxon>
        <taxon>Bacteroidia</taxon>
        <taxon>Bacteroidales</taxon>
        <taxon>Porphyromonadaceae</taxon>
        <taxon>Porphyromonas</taxon>
    </lineage>
</organism>
<dbReference type="AlphaFoldDB" id="A0AB34PFB3"/>
<evidence type="ECO:0000313" key="2">
    <source>
        <dbReference type="Proteomes" id="UP000030136"/>
    </source>
</evidence>
<evidence type="ECO:0000313" key="1">
    <source>
        <dbReference type="EMBL" id="KGN94484.1"/>
    </source>
</evidence>
<sequence length="75" mass="8543">MVRLRDLWSMGFSLIVACFNSNMVRLRGELALVQASDLDRAKEELDRFCFNARDCEIESVKKSAIVGLLNVSFDE</sequence>
<reference evidence="1 2" key="1">
    <citation type="submission" date="2014-08" db="EMBL/GenBank/DDBJ databases">
        <title>Porphyromonas crevioricanis strain:COT-253_OH1447 Genome sequencing.</title>
        <authorList>
            <person name="Wallis C."/>
            <person name="Deusch O."/>
            <person name="O'Flynn C."/>
            <person name="Davis I."/>
            <person name="Jospin G."/>
            <person name="Darling A.E."/>
            <person name="Coil D.A."/>
            <person name="Alexiev A."/>
            <person name="Horsfall A."/>
            <person name="Kirkwood N."/>
            <person name="Harris S."/>
            <person name="Eisen J.A."/>
        </authorList>
    </citation>
    <scope>NUCLEOTIDE SEQUENCE [LARGE SCALE GENOMIC DNA]</scope>
    <source>
        <strain evidence="2">COT-253 OH1447</strain>
    </source>
</reference>
<dbReference type="PROSITE" id="PS51257">
    <property type="entry name" value="PROKAR_LIPOPROTEIN"/>
    <property type="match status" value="1"/>
</dbReference>